<name>A0ABR2ZV87_9AGAR</name>
<proteinExistence type="predicted"/>
<comment type="caution">
    <text evidence="3">The sequence shown here is derived from an EMBL/GenBank/DDBJ whole genome shotgun (WGS) entry which is preliminary data.</text>
</comment>
<dbReference type="Proteomes" id="UP001437256">
    <property type="component" value="Unassembled WGS sequence"/>
</dbReference>
<evidence type="ECO:0000256" key="1">
    <source>
        <dbReference type="SAM" id="MobiDB-lite"/>
    </source>
</evidence>
<gene>
    <name evidence="3" type="ORF">AAF712_008381</name>
</gene>
<accession>A0ABR2ZV87</accession>
<evidence type="ECO:0000313" key="3">
    <source>
        <dbReference type="EMBL" id="KAL0064683.1"/>
    </source>
</evidence>
<sequence>MLSSKTVLLAITCFGLSSWGAPVFRRQVPQEHSHRATLLAVQKSIQENNVEGFLDPVFGLLGNAAAAAGLGNTQDATCLQQAMADRAFTNAKEAGDVDGQVQALIYRALERNSLSVGATTDACTSVQAVNPEIAALQQHQDAASPGADQTNKDIEIELAKQIASVGGDPLLALNSGTFAPGQTNDPTAKGNSCNDENDDNGCIFTLNLLTPAATEEEILAAAMGPTMEMPAGLLGTLETPETTAEQLATLATTTEMLADNGANGNAGGAAGNNTGNTGADNGNAGNNGANNGNAGNTGANNGNAGNTGNNGANNGNAGGNTGNNGGAAGNTGAGNAGGNLQTFTGALGGETAPAVTPGGRGFQVAGSDDFLNVGAALGRSCDIQKNKCANVANSGGGDFSVSDCDAQGNECRAAISA</sequence>
<feature type="chain" id="PRO_5046971986" evidence="2">
    <location>
        <begin position="21"/>
        <end position="417"/>
    </location>
</feature>
<feature type="compositionally biased region" description="Low complexity" evidence="1">
    <location>
        <begin position="271"/>
        <end position="307"/>
    </location>
</feature>
<evidence type="ECO:0000256" key="2">
    <source>
        <dbReference type="SAM" id="SignalP"/>
    </source>
</evidence>
<protein>
    <submittedName>
        <fullName evidence="3">Uncharacterized protein</fullName>
    </submittedName>
</protein>
<feature type="signal peptide" evidence="2">
    <location>
        <begin position="1"/>
        <end position="20"/>
    </location>
</feature>
<reference evidence="3 4" key="1">
    <citation type="submission" date="2024-05" db="EMBL/GenBank/DDBJ databases">
        <title>A draft genome resource for the thread blight pathogen Marasmius tenuissimus strain MS-2.</title>
        <authorList>
            <person name="Yulfo-Soto G.E."/>
            <person name="Baruah I.K."/>
            <person name="Amoako-Attah I."/>
            <person name="Bukari Y."/>
            <person name="Meinhardt L.W."/>
            <person name="Bailey B.A."/>
            <person name="Cohen S.P."/>
        </authorList>
    </citation>
    <scope>NUCLEOTIDE SEQUENCE [LARGE SCALE GENOMIC DNA]</scope>
    <source>
        <strain evidence="3 4">MS-2</strain>
    </source>
</reference>
<keyword evidence="4" id="KW-1185">Reference proteome</keyword>
<dbReference type="EMBL" id="JBBXMP010000058">
    <property type="protein sequence ID" value="KAL0064683.1"/>
    <property type="molecule type" value="Genomic_DNA"/>
</dbReference>
<evidence type="ECO:0000313" key="4">
    <source>
        <dbReference type="Proteomes" id="UP001437256"/>
    </source>
</evidence>
<keyword evidence="2" id="KW-0732">Signal</keyword>
<feature type="region of interest" description="Disordered" evidence="1">
    <location>
        <begin position="258"/>
        <end position="307"/>
    </location>
</feature>
<organism evidence="3 4">
    <name type="scientific">Marasmius tenuissimus</name>
    <dbReference type="NCBI Taxonomy" id="585030"/>
    <lineage>
        <taxon>Eukaryota</taxon>
        <taxon>Fungi</taxon>
        <taxon>Dikarya</taxon>
        <taxon>Basidiomycota</taxon>
        <taxon>Agaricomycotina</taxon>
        <taxon>Agaricomycetes</taxon>
        <taxon>Agaricomycetidae</taxon>
        <taxon>Agaricales</taxon>
        <taxon>Marasmiineae</taxon>
        <taxon>Marasmiaceae</taxon>
        <taxon>Marasmius</taxon>
    </lineage>
</organism>